<dbReference type="InterPro" id="IPR036390">
    <property type="entry name" value="WH_DNA-bd_sf"/>
</dbReference>
<dbReference type="Pfam" id="PF03466">
    <property type="entry name" value="LysR_substrate"/>
    <property type="match status" value="1"/>
</dbReference>
<dbReference type="CDD" id="cd05466">
    <property type="entry name" value="PBP2_LTTR_substrate"/>
    <property type="match status" value="1"/>
</dbReference>
<dbReference type="PANTHER" id="PTHR30126:SF40">
    <property type="entry name" value="HTH-TYPE TRANSCRIPTIONAL REGULATOR GLTR"/>
    <property type="match status" value="1"/>
</dbReference>
<sequence length="295" mass="32959">MDLRTIKTFKTIIKLGSFQRAAEELQYVQSTVTTHIQKLESDLGVKLIERGKNLRLTEAGRLFSEKSDSLIKDYDYLNHAMNEFIKGESGVVRLGIMEPTASYRIPLILAPFMQLYPKLQISIQIGNTSILSEMLDNGIIDIAICTTPESGVGSSFEPLFVEKLGLLVHQSHPLAIKEDIYLHNLQNENLLLTTSTCPYRKKLERSLLEKGGSPYLATEIGSMAALKYYVQANFGLAVVPLISVTPLPEGTILKELRDLDSGLITGMLRKKESPPFNSAGERLIAFLRQELLNFE</sequence>
<evidence type="ECO:0000313" key="7">
    <source>
        <dbReference type="Proteomes" id="UP000426246"/>
    </source>
</evidence>
<comment type="similarity">
    <text evidence="1">Belongs to the LysR transcriptional regulatory family.</text>
</comment>
<dbReference type="PRINTS" id="PR00039">
    <property type="entry name" value="HTHLYSR"/>
</dbReference>
<dbReference type="GO" id="GO:0000976">
    <property type="term" value="F:transcription cis-regulatory region binding"/>
    <property type="evidence" value="ECO:0007669"/>
    <property type="project" value="TreeGrafter"/>
</dbReference>
<reference evidence="7" key="1">
    <citation type="submission" date="2018-11" db="EMBL/GenBank/DDBJ databases">
        <title>Complete genome sequence of Paenibacillus sp. ML311-T8.</title>
        <authorList>
            <person name="Nam Y.-D."/>
            <person name="Kang J."/>
            <person name="Chung W.-H."/>
            <person name="Park Y.S."/>
        </authorList>
    </citation>
    <scope>NUCLEOTIDE SEQUENCE [LARGE SCALE GENOMIC DNA]</scope>
    <source>
        <strain evidence="7">ML311-T8</strain>
    </source>
</reference>
<dbReference type="Gene3D" id="1.10.10.10">
    <property type="entry name" value="Winged helix-like DNA-binding domain superfamily/Winged helix DNA-binding domain"/>
    <property type="match status" value="1"/>
</dbReference>
<dbReference type="Gene3D" id="3.40.190.10">
    <property type="entry name" value="Periplasmic binding protein-like II"/>
    <property type="match status" value="2"/>
</dbReference>
<dbReference type="PANTHER" id="PTHR30126">
    <property type="entry name" value="HTH-TYPE TRANSCRIPTIONAL REGULATOR"/>
    <property type="match status" value="1"/>
</dbReference>
<evidence type="ECO:0000313" key="6">
    <source>
        <dbReference type="EMBL" id="QGQ95065.1"/>
    </source>
</evidence>
<gene>
    <name evidence="6" type="ORF">EHS13_09305</name>
</gene>
<dbReference type="GO" id="GO:0003700">
    <property type="term" value="F:DNA-binding transcription factor activity"/>
    <property type="evidence" value="ECO:0007669"/>
    <property type="project" value="InterPro"/>
</dbReference>
<dbReference type="RefSeq" id="WP_155700080.1">
    <property type="nucleotide sequence ID" value="NZ_CP034235.1"/>
</dbReference>
<protein>
    <submittedName>
        <fullName evidence="6">LysR family transcriptional regulator</fullName>
    </submittedName>
</protein>
<evidence type="ECO:0000256" key="2">
    <source>
        <dbReference type="ARBA" id="ARBA00023015"/>
    </source>
</evidence>
<keyword evidence="4" id="KW-0804">Transcription</keyword>
<dbReference type="SUPFAM" id="SSF53850">
    <property type="entry name" value="Periplasmic binding protein-like II"/>
    <property type="match status" value="1"/>
</dbReference>
<dbReference type="AlphaFoldDB" id="A0A6B8RHI7"/>
<accession>A0A6B8RHI7</accession>
<dbReference type="OrthoDB" id="9803735at2"/>
<dbReference type="KEGG" id="ppsc:EHS13_09305"/>
<dbReference type="Proteomes" id="UP000426246">
    <property type="component" value="Chromosome"/>
</dbReference>
<dbReference type="InterPro" id="IPR036388">
    <property type="entry name" value="WH-like_DNA-bd_sf"/>
</dbReference>
<dbReference type="EMBL" id="CP034235">
    <property type="protein sequence ID" value="QGQ95065.1"/>
    <property type="molecule type" value="Genomic_DNA"/>
</dbReference>
<organism evidence="6 7">
    <name type="scientific">Paenibacillus psychroresistens</name>
    <dbReference type="NCBI Taxonomy" id="1778678"/>
    <lineage>
        <taxon>Bacteria</taxon>
        <taxon>Bacillati</taxon>
        <taxon>Bacillota</taxon>
        <taxon>Bacilli</taxon>
        <taxon>Bacillales</taxon>
        <taxon>Paenibacillaceae</taxon>
        <taxon>Paenibacillus</taxon>
    </lineage>
</organism>
<name>A0A6B8RHI7_9BACL</name>
<keyword evidence="7" id="KW-1185">Reference proteome</keyword>
<dbReference type="InterPro" id="IPR005119">
    <property type="entry name" value="LysR_subst-bd"/>
</dbReference>
<evidence type="ECO:0000256" key="3">
    <source>
        <dbReference type="ARBA" id="ARBA00023125"/>
    </source>
</evidence>
<dbReference type="Pfam" id="PF00126">
    <property type="entry name" value="HTH_1"/>
    <property type="match status" value="1"/>
</dbReference>
<dbReference type="PROSITE" id="PS50931">
    <property type="entry name" value="HTH_LYSR"/>
    <property type="match status" value="1"/>
</dbReference>
<feature type="domain" description="HTH lysR-type" evidence="5">
    <location>
        <begin position="1"/>
        <end position="57"/>
    </location>
</feature>
<evidence type="ECO:0000256" key="4">
    <source>
        <dbReference type="ARBA" id="ARBA00023163"/>
    </source>
</evidence>
<keyword evidence="3" id="KW-0238">DNA-binding</keyword>
<dbReference type="SUPFAM" id="SSF46785">
    <property type="entry name" value="Winged helix' DNA-binding domain"/>
    <property type="match status" value="1"/>
</dbReference>
<evidence type="ECO:0000256" key="1">
    <source>
        <dbReference type="ARBA" id="ARBA00009437"/>
    </source>
</evidence>
<dbReference type="InterPro" id="IPR000847">
    <property type="entry name" value="LysR_HTH_N"/>
</dbReference>
<evidence type="ECO:0000259" key="5">
    <source>
        <dbReference type="PROSITE" id="PS50931"/>
    </source>
</evidence>
<proteinExistence type="inferred from homology"/>
<keyword evidence="2" id="KW-0805">Transcription regulation</keyword>